<proteinExistence type="predicted"/>
<sequence>MAAMLGKVPRDAVEDQSIAEELRKIETAEKKFSKACGPNSSHFEFTYILQPTAQLENSFLAQFTTFKMHSRYLKGNEIEELISDNKFAEAEEIDIVHLLKFKNERSLLIKIPSRLCEKNPVDNFVWSKTKKNQDGTVAFRHQPRYTKIELCSSILTTRIHTTSPVHLATFTSVMHLFEKKLDKVSKEHIKTTILPMRSITHALKIANTSGISVTRKQLANIARSIENVVYTKTGPRSKTSLAMVRELAIAYPDTLWFEHKNNNLPTDITFVLSKRTVKFFYTVAQLMINGMTG</sequence>
<evidence type="ECO:0000313" key="1">
    <source>
        <dbReference type="EMBL" id="UMM25030.1"/>
    </source>
</evidence>
<organism evidence="1 2">
    <name type="scientific">Caenorhabditis briggsae</name>
    <dbReference type="NCBI Taxonomy" id="6238"/>
    <lineage>
        <taxon>Eukaryota</taxon>
        <taxon>Metazoa</taxon>
        <taxon>Ecdysozoa</taxon>
        <taxon>Nematoda</taxon>
        <taxon>Chromadorea</taxon>
        <taxon>Rhabditida</taxon>
        <taxon>Rhabditina</taxon>
        <taxon>Rhabditomorpha</taxon>
        <taxon>Rhabditoidea</taxon>
        <taxon>Rhabditidae</taxon>
        <taxon>Peloderinae</taxon>
        <taxon>Caenorhabditis</taxon>
    </lineage>
</organism>
<gene>
    <name evidence="1" type="ORF">L5515_005009</name>
</gene>
<dbReference type="AlphaFoldDB" id="A0AAE9EJ63"/>
<dbReference type="EMBL" id="CP092622">
    <property type="protein sequence ID" value="UMM25030.1"/>
    <property type="molecule type" value="Genomic_DNA"/>
</dbReference>
<evidence type="ECO:0000313" key="2">
    <source>
        <dbReference type="Proteomes" id="UP000829354"/>
    </source>
</evidence>
<reference evidence="1 2" key="1">
    <citation type="submission" date="2022-04" db="EMBL/GenBank/DDBJ databases">
        <title>Chromosome-level reference genomes for two strains of Caenorhabditis briggsae: an improved platform for comparative genomics.</title>
        <authorList>
            <person name="Stevens L."/>
            <person name="Andersen E."/>
        </authorList>
    </citation>
    <scope>NUCLEOTIDE SEQUENCE [LARGE SCALE GENOMIC DNA]</scope>
    <source>
        <strain evidence="1">VX34</strain>
        <tissue evidence="1">Whole-organism</tissue>
    </source>
</reference>
<accession>A0AAE9EJ63</accession>
<dbReference type="PANTHER" id="PTHR34850">
    <property type="entry name" value="PROTEIN CBG21297"/>
    <property type="match status" value="1"/>
</dbReference>
<dbReference type="Proteomes" id="UP000829354">
    <property type="component" value="Chromosome III"/>
</dbReference>
<keyword evidence="2" id="KW-1185">Reference proteome</keyword>
<name>A0AAE9EJ63_CAEBR</name>
<protein>
    <submittedName>
        <fullName evidence="1">Uncharacterized protein</fullName>
    </submittedName>
</protein>
<dbReference type="PANTHER" id="PTHR34850:SF2">
    <property type="entry name" value="C2H2-TYPE DOMAIN-CONTAINING PROTEIN"/>
    <property type="match status" value="1"/>
</dbReference>